<dbReference type="Pfam" id="PF00108">
    <property type="entry name" value="Thiolase_N"/>
    <property type="match status" value="1"/>
</dbReference>
<dbReference type="SUPFAM" id="SSF53901">
    <property type="entry name" value="Thiolase-like"/>
    <property type="match status" value="1"/>
</dbReference>
<proteinExistence type="predicted"/>
<comment type="subcellular location">
    <subcellularLocation>
        <location evidence="1">Peroxisome</location>
    </subcellularLocation>
</comment>
<accession>A0AA39D239</accession>
<gene>
    <name evidence="12" type="ORF">H2204_000923</name>
</gene>
<evidence type="ECO:0000256" key="1">
    <source>
        <dbReference type="ARBA" id="ARBA00004275"/>
    </source>
</evidence>
<name>A0AA39D239_9EURO</name>
<dbReference type="GO" id="GO:0006869">
    <property type="term" value="P:lipid transport"/>
    <property type="evidence" value="ECO:0007669"/>
    <property type="project" value="UniProtKB-KW"/>
</dbReference>
<dbReference type="Proteomes" id="UP001172681">
    <property type="component" value="Unassembled WGS sequence"/>
</dbReference>
<evidence type="ECO:0000256" key="8">
    <source>
        <dbReference type="ARBA" id="ARBA00023140"/>
    </source>
</evidence>
<dbReference type="GO" id="GO:0008289">
    <property type="term" value="F:lipid binding"/>
    <property type="evidence" value="ECO:0007669"/>
    <property type="project" value="UniProtKB-KW"/>
</dbReference>
<dbReference type="AlphaFoldDB" id="A0AA39D239"/>
<organism evidence="12 13">
    <name type="scientific">Knufia peltigerae</name>
    <dbReference type="NCBI Taxonomy" id="1002370"/>
    <lineage>
        <taxon>Eukaryota</taxon>
        <taxon>Fungi</taxon>
        <taxon>Dikarya</taxon>
        <taxon>Ascomycota</taxon>
        <taxon>Pezizomycotina</taxon>
        <taxon>Eurotiomycetes</taxon>
        <taxon>Chaetothyriomycetidae</taxon>
        <taxon>Chaetothyriales</taxon>
        <taxon>Trichomeriaceae</taxon>
        <taxon>Knufia</taxon>
    </lineage>
</organism>
<dbReference type="EC" id="2.3.1.176" evidence="2"/>
<protein>
    <recommendedName>
        <fullName evidence="2">propanoyl-CoA C-acyltransferase</fullName>
        <ecNumber evidence="2">2.3.1.176</ecNumber>
    </recommendedName>
    <alternativeName>
        <fullName evidence="9">Propanoyl-CoA C-acyltransferase</fullName>
    </alternativeName>
</protein>
<keyword evidence="5" id="KW-0630">Potassium</keyword>
<feature type="domain" description="Thiolase C-terminal" evidence="11">
    <location>
        <begin position="297"/>
        <end position="421"/>
    </location>
</feature>
<keyword evidence="13" id="KW-1185">Reference proteome</keyword>
<evidence type="ECO:0000256" key="7">
    <source>
        <dbReference type="ARBA" id="ARBA00023121"/>
    </source>
</evidence>
<dbReference type="InterPro" id="IPR055140">
    <property type="entry name" value="Thiolase_C_2"/>
</dbReference>
<dbReference type="InterPro" id="IPR016039">
    <property type="entry name" value="Thiolase-like"/>
</dbReference>
<evidence type="ECO:0000256" key="9">
    <source>
        <dbReference type="ARBA" id="ARBA00032316"/>
    </source>
</evidence>
<feature type="domain" description="Thiolase N-terminal" evidence="10">
    <location>
        <begin position="24"/>
        <end position="256"/>
    </location>
</feature>
<sequence>MKQQIRAPSYVLGVGLTKFLKPRGQVEYTELGFEAGIKALLDAHITYDDVEMGIASYCYGDSVSGQRVFYQFGMTEIPIINVNNNCASASTGIAMARDAISRGGADCIMVVGFEKMKPGSLERNFTDRADPVGRFMDMNYKSWGKGEASGAVQLFANTAKEYMNKYVWPLPSLVSGENLKTHDFSGLAFRHGATAQDFAEIARINHAHSKKNPYAQFQKEFSLEQIMSGPMIQEPLTMSQCCPTSDGGAAAIIVSEDFLNARPHLRSQAILIAGQSFVTDSPSAFDGSAASLVGAGLARTAVKEALKQANASIADIKVVELHDCFSSAEMMALDALGLSEPGKAHELVRNKDITFGGRYVVNPSGGLLSKGHPLGATGIAQCAELVWQLRGWATNRLVPGIDVALAHNAGLGSAGVVTIYKRVDGQKNRPVDDEEVAKITGLGYNPAVQAKGFTRAQADSARSKRRSEWALEGTLDKVQSKF</sequence>
<evidence type="ECO:0000256" key="5">
    <source>
        <dbReference type="ARBA" id="ARBA00022958"/>
    </source>
</evidence>
<evidence type="ECO:0000259" key="11">
    <source>
        <dbReference type="Pfam" id="PF22691"/>
    </source>
</evidence>
<comment type="caution">
    <text evidence="12">The sequence shown here is derived from an EMBL/GenBank/DDBJ whole genome shotgun (WGS) entry which is preliminary data.</text>
</comment>
<keyword evidence="3" id="KW-0813">Transport</keyword>
<dbReference type="CDD" id="cd00829">
    <property type="entry name" value="SCP-x_thiolase"/>
    <property type="match status" value="1"/>
</dbReference>
<dbReference type="GO" id="GO:0016747">
    <property type="term" value="F:acyltransferase activity, transferring groups other than amino-acyl groups"/>
    <property type="evidence" value="ECO:0007669"/>
    <property type="project" value="InterPro"/>
</dbReference>
<dbReference type="PANTHER" id="PTHR42870">
    <property type="entry name" value="ACETYL-COA C-ACETYLTRANSFERASE"/>
    <property type="match status" value="1"/>
</dbReference>
<evidence type="ECO:0000256" key="4">
    <source>
        <dbReference type="ARBA" id="ARBA00022679"/>
    </source>
</evidence>
<reference evidence="12" key="1">
    <citation type="submission" date="2022-10" db="EMBL/GenBank/DDBJ databases">
        <title>Culturing micro-colonial fungi from biological soil crusts in the Mojave desert and describing Neophaeococcomyces mojavensis, and introducing the new genera and species Taxawa tesnikishii.</title>
        <authorList>
            <person name="Kurbessoian T."/>
            <person name="Stajich J.E."/>
        </authorList>
    </citation>
    <scope>NUCLEOTIDE SEQUENCE</scope>
    <source>
        <strain evidence="12">TK_35</strain>
    </source>
</reference>
<dbReference type="PROSITE" id="PS00737">
    <property type="entry name" value="THIOLASE_2"/>
    <property type="match status" value="1"/>
</dbReference>
<evidence type="ECO:0000256" key="6">
    <source>
        <dbReference type="ARBA" id="ARBA00023055"/>
    </source>
</evidence>
<evidence type="ECO:0000313" key="12">
    <source>
        <dbReference type="EMBL" id="KAJ9646260.1"/>
    </source>
</evidence>
<evidence type="ECO:0000256" key="2">
    <source>
        <dbReference type="ARBA" id="ARBA00012352"/>
    </source>
</evidence>
<dbReference type="InterPro" id="IPR020613">
    <property type="entry name" value="Thiolase_CS"/>
</dbReference>
<keyword evidence="6" id="KW-0445">Lipid transport</keyword>
<evidence type="ECO:0000313" key="13">
    <source>
        <dbReference type="Proteomes" id="UP001172681"/>
    </source>
</evidence>
<dbReference type="InterPro" id="IPR020616">
    <property type="entry name" value="Thiolase_N"/>
</dbReference>
<dbReference type="Pfam" id="PF22691">
    <property type="entry name" value="Thiolase_C_1"/>
    <property type="match status" value="1"/>
</dbReference>
<dbReference type="EMBL" id="JAPDRN010000003">
    <property type="protein sequence ID" value="KAJ9646260.1"/>
    <property type="molecule type" value="Genomic_DNA"/>
</dbReference>
<keyword evidence="7" id="KW-0446">Lipid-binding</keyword>
<dbReference type="PROSITE" id="PS00098">
    <property type="entry name" value="THIOLASE_1"/>
    <property type="match status" value="1"/>
</dbReference>
<evidence type="ECO:0000259" key="10">
    <source>
        <dbReference type="Pfam" id="PF00108"/>
    </source>
</evidence>
<keyword evidence="4" id="KW-0808">Transferase</keyword>
<evidence type="ECO:0000256" key="3">
    <source>
        <dbReference type="ARBA" id="ARBA00022448"/>
    </source>
</evidence>
<dbReference type="Gene3D" id="3.40.47.10">
    <property type="match status" value="1"/>
</dbReference>
<keyword evidence="8" id="KW-0576">Peroxisome</keyword>
<dbReference type="InterPro" id="IPR020615">
    <property type="entry name" value="Thiolase_acyl_enz_int_AS"/>
</dbReference>
<dbReference type="PANTHER" id="PTHR42870:SF1">
    <property type="entry name" value="NON-SPECIFIC LIPID-TRANSFER PROTEIN-LIKE 2"/>
    <property type="match status" value="1"/>
</dbReference>
<dbReference type="GO" id="GO:0005777">
    <property type="term" value="C:peroxisome"/>
    <property type="evidence" value="ECO:0007669"/>
    <property type="project" value="UniProtKB-SubCell"/>
</dbReference>